<accession>A0ABU3EV08</accession>
<dbReference type="EMBL" id="JARPYI010000001">
    <property type="protein sequence ID" value="MDT2598695.1"/>
    <property type="molecule type" value="Genomic_DNA"/>
</dbReference>
<dbReference type="Proteomes" id="UP001252875">
    <property type="component" value="Unassembled WGS sequence"/>
</dbReference>
<sequence>MNKAEAISNAVMSTKVREGMELAKIEVAHSMLKDELPLETISKYSKLSIEKLEELKKENE</sequence>
<dbReference type="RefSeq" id="WP_311821057.1">
    <property type="nucleotide sequence ID" value="NZ_JARPYF010000001.1"/>
</dbReference>
<evidence type="ECO:0008006" key="3">
    <source>
        <dbReference type="Google" id="ProtNLM"/>
    </source>
</evidence>
<name>A0ABU3EV08_9ENTE</name>
<organism evidence="1 2">
    <name type="scientific">Enterococcus hulanensis</name>
    <dbReference type="NCBI Taxonomy" id="2559929"/>
    <lineage>
        <taxon>Bacteria</taxon>
        <taxon>Bacillati</taxon>
        <taxon>Bacillota</taxon>
        <taxon>Bacilli</taxon>
        <taxon>Lactobacillales</taxon>
        <taxon>Enterococcaceae</taxon>
        <taxon>Enterococcus</taxon>
    </lineage>
</organism>
<protein>
    <recommendedName>
        <fullName evidence="3">Antitoxin</fullName>
    </recommendedName>
</protein>
<reference evidence="1 2" key="1">
    <citation type="submission" date="2023-03" db="EMBL/GenBank/DDBJ databases">
        <authorList>
            <person name="Shen W."/>
            <person name="Cai J."/>
        </authorList>
    </citation>
    <scope>NUCLEOTIDE SEQUENCE [LARGE SCALE GENOMIC DNA]</scope>
    <source>
        <strain evidence="1 2">D6-4</strain>
    </source>
</reference>
<evidence type="ECO:0000313" key="1">
    <source>
        <dbReference type="EMBL" id="MDT2598695.1"/>
    </source>
</evidence>
<evidence type="ECO:0000313" key="2">
    <source>
        <dbReference type="Proteomes" id="UP001252875"/>
    </source>
</evidence>
<proteinExistence type="predicted"/>
<gene>
    <name evidence="1" type="ORF">P7D85_02855</name>
</gene>
<keyword evidence="2" id="KW-1185">Reference proteome</keyword>
<comment type="caution">
    <text evidence="1">The sequence shown here is derived from an EMBL/GenBank/DDBJ whole genome shotgun (WGS) entry which is preliminary data.</text>
</comment>